<keyword evidence="2" id="KW-0695">RNA-directed DNA polymerase</keyword>
<dbReference type="InterPro" id="IPR050951">
    <property type="entry name" value="Retrovirus_Pol_polyprotein"/>
</dbReference>
<proteinExistence type="predicted"/>
<dbReference type="SUPFAM" id="SSF56672">
    <property type="entry name" value="DNA/RNA polymerases"/>
    <property type="match status" value="1"/>
</dbReference>
<dbReference type="Gene3D" id="3.30.420.10">
    <property type="entry name" value="Ribonuclease H-like superfamily/Ribonuclease H"/>
    <property type="match status" value="1"/>
</dbReference>
<keyword evidence="2" id="KW-0808">Transferase</keyword>
<dbReference type="InterPro" id="IPR043502">
    <property type="entry name" value="DNA/RNA_pol_sf"/>
</dbReference>
<evidence type="ECO:0000313" key="2">
    <source>
        <dbReference type="EMBL" id="GEU35975.1"/>
    </source>
</evidence>
<dbReference type="Gene3D" id="1.10.340.70">
    <property type="match status" value="1"/>
</dbReference>
<dbReference type="InterPro" id="IPR012337">
    <property type="entry name" value="RNaseH-like_sf"/>
</dbReference>
<dbReference type="GO" id="GO:0003964">
    <property type="term" value="F:RNA-directed DNA polymerase activity"/>
    <property type="evidence" value="ECO:0007669"/>
    <property type="project" value="UniProtKB-KW"/>
</dbReference>
<sequence length="522" mass="60160">VMATPAISVFAEENRRDPIDIRMDIIHLKPVATVAFPVAAVVRTQAQHGEAIRGIHKQLLGVPIQEEMTALRFRVDIAEAENASLRDRIKTTEAIKKITRKRKREARVEIEKQLLQFRSPSVRTERISGSSRVREEDISKNAFRTRYGHYEFQVMPFGLTNAPAIFMDLMNQEQLYAKFLKCEFWIPKVLFLGQAIASQGIHVDPAKIESIKEWPSPKTAMKIRQVFRANVVADTLSMKERNKPFQVRALVMTISLDLTKKILKAQTEAIEPENLKFKDVGGRSKYSVHPGPDKMYQDAEQLYWWPNMKSDIATYVSMCLTCIRVKVEHQKPSGLSVQLEIPSGSKKISPWILVTKLPRTQSGNYTIWVVVDRLTKSAHFLPIKENDPMDELVRLYSEEVVTRHGIPVSIICDHDLRLKLPQHLIRVHNTFNVSNLKKCLSDEPLAISLDEIHIDDKLFFVEEPIEIIDREVKQLKQSCIPIIKVQWNSRRGPEFTWEREDRFRKKHSHLFTKIVSSTNAAF</sequence>
<accession>A0A6L2JJ99</accession>
<dbReference type="InterPro" id="IPR036397">
    <property type="entry name" value="RNaseH_sf"/>
</dbReference>
<dbReference type="SUPFAM" id="SSF53098">
    <property type="entry name" value="Ribonuclease H-like"/>
    <property type="match status" value="1"/>
</dbReference>
<organism evidence="2">
    <name type="scientific">Tanacetum cinerariifolium</name>
    <name type="common">Dalmatian daisy</name>
    <name type="synonym">Chrysanthemum cinerariifolium</name>
    <dbReference type="NCBI Taxonomy" id="118510"/>
    <lineage>
        <taxon>Eukaryota</taxon>
        <taxon>Viridiplantae</taxon>
        <taxon>Streptophyta</taxon>
        <taxon>Embryophyta</taxon>
        <taxon>Tracheophyta</taxon>
        <taxon>Spermatophyta</taxon>
        <taxon>Magnoliopsida</taxon>
        <taxon>eudicotyledons</taxon>
        <taxon>Gunneridae</taxon>
        <taxon>Pentapetalae</taxon>
        <taxon>asterids</taxon>
        <taxon>campanulids</taxon>
        <taxon>Asterales</taxon>
        <taxon>Asteraceae</taxon>
        <taxon>Asteroideae</taxon>
        <taxon>Anthemideae</taxon>
        <taxon>Anthemidinae</taxon>
        <taxon>Tanacetum</taxon>
    </lineage>
</organism>
<gene>
    <name evidence="2" type="ORF">Tci_007953</name>
</gene>
<name>A0A6L2JJ99_TANCI</name>
<reference evidence="2" key="1">
    <citation type="journal article" date="2019" name="Sci. Rep.">
        <title>Draft genome of Tanacetum cinerariifolium, the natural source of mosquito coil.</title>
        <authorList>
            <person name="Yamashiro T."/>
            <person name="Shiraishi A."/>
            <person name="Satake H."/>
            <person name="Nakayama K."/>
        </authorList>
    </citation>
    <scope>NUCLEOTIDE SEQUENCE</scope>
</reference>
<dbReference type="GO" id="GO:0003676">
    <property type="term" value="F:nucleic acid binding"/>
    <property type="evidence" value="ECO:0007669"/>
    <property type="project" value="InterPro"/>
</dbReference>
<dbReference type="AlphaFoldDB" id="A0A6L2JJ99"/>
<dbReference type="PANTHER" id="PTHR37984:SF5">
    <property type="entry name" value="PROTEIN NYNRIN-LIKE"/>
    <property type="match status" value="1"/>
</dbReference>
<dbReference type="EMBL" id="BKCJ010000755">
    <property type="protein sequence ID" value="GEU35975.1"/>
    <property type="molecule type" value="Genomic_DNA"/>
</dbReference>
<feature type="domain" description="Integrase zinc-binding" evidence="1">
    <location>
        <begin position="286"/>
        <end position="327"/>
    </location>
</feature>
<protein>
    <submittedName>
        <fullName evidence="2">Putative reverse transcriptase domain-containing protein</fullName>
    </submittedName>
</protein>
<dbReference type="Gene3D" id="3.10.10.10">
    <property type="entry name" value="HIV Type 1 Reverse Transcriptase, subunit A, domain 1"/>
    <property type="match status" value="1"/>
</dbReference>
<dbReference type="Pfam" id="PF17921">
    <property type="entry name" value="Integrase_H2C2"/>
    <property type="match status" value="1"/>
</dbReference>
<evidence type="ECO:0000259" key="1">
    <source>
        <dbReference type="Pfam" id="PF17921"/>
    </source>
</evidence>
<dbReference type="InterPro" id="IPR041588">
    <property type="entry name" value="Integrase_H2C2"/>
</dbReference>
<keyword evidence="2" id="KW-0548">Nucleotidyltransferase</keyword>
<comment type="caution">
    <text evidence="2">The sequence shown here is derived from an EMBL/GenBank/DDBJ whole genome shotgun (WGS) entry which is preliminary data.</text>
</comment>
<feature type="non-terminal residue" evidence="2">
    <location>
        <position position="1"/>
    </location>
</feature>
<dbReference type="PANTHER" id="PTHR37984">
    <property type="entry name" value="PROTEIN CBG26694"/>
    <property type="match status" value="1"/>
</dbReference>